<sequence length="241" mass="25091">MSTADFAPALTDPETTPPRGLVDPEGRPAGARFDVYRNNVVVGLTEALVTGFPAIRGLVGAEFFTAMASTFVRAHPPTSPVLTLYGADFPAFLEGFPPVAHLPYLADVARLELALRAAYHAADARPIDPARLETPDLEQAVVTLAPALGLLRSAYPVHAIWRAGLDPAAPKARGGAQDVLITRPGFDPVATPIPPAAAHFVAAIVDGARIEAALARAGDDLDLAAILTLLMQGGAITGLEI</sequence>
<keyword evidence="4" id="KW-1185">Reference proteome</keyword>
<evidence type="ECO:0000313" key="3">
    <source>
        <dbReference type="EMBL" id="TYB82449.1"/>
    </source>
</evidence>
<proteinExistence type="predicted"/>
<feature type="region of interest" description="Disordered" evidence="1">
    <location>
        <begin position="1"/>
        <end position="24"/>
    </location>
</feature>
<feature type="domain" description="Putative DNA-binding" evidence="2">
    <location>
        <begin position="4"/>
        <end position="93"/>
    </location>
</feature>
<dbReference type="Proteomes" id="UP000322080">
    <property type="component" value="Unassembled WGS sequence"/>
</dbReference>
<dbReference type="RefSeq" id="WP_148377212.1">
    <property type="nucleotide sequence ID" value="NZ_VSIY01000004.1"/>
</dbReference>
<dbReference type="EMBL" id="VSIY01000004">
    <property type="protein sequence ID" value="TYB82449.1"/>
    <property type="molecule type" value="Genomic_DNA"/>
</dbReference>
<name>A0A5D0RMU8_9RHOB</name>
<organism evidence="3 4">
    <name type="scientific">Maritimibacter fusiformis</name>
    <dbReference type="NCBI Taxonomy" id="2603819"/>
    <lineage>
        <taxon>Bacteria</taxon>
        <taxon>Pseudomonadati</taxon>
        <taxon>Pseudomonadota</taxon>
        <taxon>Alphaproteobacteria</taxon>
        <taxon>Rhodobacterales</taxon>
        <taxon>Roseobacteraceae</taxon>
        <taxon>Maritimibacter</taxon>
    </lineage>
</organism>
<dbReference type="InterPro" id="IPR018640">
    <property type="entry name" value="DUF2063"/>
</dbReference>
<evidence type="ECO:0000313" key="4">
    <source>
        <dbReference type="Proteomes" id="UP000322080"/>
    </source>
</evidence>
<comment type="caution">
    <text evidence="3">The sequence shown here is derived from an EMBL/GenBank/DDBJ whole genome shotgun (WGS) entry which is preliminary data.</text>
</comment>
<accession>A0A5D0RMU8</accession>
<reference evidence="3 4" key="1">
    <citation type="submission" date="2019-08" db="EMBL/GenBank/DDBJ databases">
        <title>Identification of a novel species of the genus Boseongicola.</title>
        <authorList>
            <person name="Zhang X.-Q."/>
        </authorList>
    </citation>
    <scope>NUCLEOTIDE SEQUENCE [LARGE SCALE GENOMIC DNA]</scope>
    <source>
        <strain evidence="3 4">HY14</strain>
    </source>
</reference>
<dbReference type="AlphaFoldDB" id="A0A5D0RMU8"/>
<evidence type="ECO:0000259" key="2">
    <source>
        <dbReference type="Pfam" id="PF09836"/>
    </source>
</evidence>
<evidence type="ECO:0000256" key="1">
    <source>
        <dbReference type="SAM" id="MobiDB-lite"/>
    </source>
</evidence>
<dbReference type="Gene3D" id="1.10.150.690">
    <property type="entry name" value="DUF2063"/>
    <property type="match status" value="1"/>
</dbReference>
<dbReference type="Pfam" id="PF09836">
    <property type="entry name" value="DUF2063"/>
    <property type="match status" value="1"/>
</dbReference>
<dbReference type="InterPro" id="IPR044922">
    <property type="entry name" value="DUF2063_N_sf"/>
</dbReference>
<protein>
    <submittedName>
        <fullName evidence="3">DUF2063 domain-containing protein</fullName>
    </submittedName>
</protein>
<gene>
    <name evidence="3" type="ORF">FVF75_06965</name>
</gene>